<keyword evidence="3" id="KW-0808">Transferase</keyword>
<protein>
    <recommendedName>
        <fullName evidence="1">site-specific DNA-methyltransferase (adenine-specific)</fullName>
        <ecNumber evidence="1">2.1.1.72</ecNumber>
    </recommendedName>
</protein>
<evidence type="ECO:0000256" key="4">
    <source>
        <dbReference type="ARBA" id="ARBA00022691"/>
    </source>
</evidence>
<evidence type="ECO:0000313" key="9">
    <source>
        <dbReference type="EMBL" id="OOH72915.1"/>
    </source>
</evidence>
<keyword evidence="4" id="KW-0949">S-adenosyl-L-methionine</keyword>
<dbReference type="Proteomes" id="UP000188586">
    <property type="component" value="Unassembled WGS sequence"/>
</dbReference>
<evidence type="ECO:0000313" key="10">
    <source>
        <dbReference type="Proteomes" id="UP000188586"/>
    </source>
</evidence>
<sequence length="500" mass="57019">MLKPEYNPDVLSCIANLSSDEVFTPPQVVNKVLDLLPKSLWKDKNAKFLEPGCKSGVFLREIAKRLLVGLEEAIPDRQSRINHIFMNQLYGLAITELTALLSRRSVYCSKTADGKYSVCDGFSDPEGNIRFNRIKHTWKGGHCKYCGAAKASYARGDELETHAYEFIHDENPEGVFKMKFDVIIGNPPYQLGSDGGTRDIPIYNKFVEQAKKLNPRFLSMIIPSRWMASGLGLSEFRRSMLEDRRIRKLVDYPIASEVFPGVEIKGGVCYFLWDRDNEGNCEVVTVRGGIVDGPVSRDIGVHDVFVRDSLALDILAKIQSHNEPSIMEILSVDKEFGWTSNFRGFHFKQKSGDVPIFYIDRSKRGSGWIERSSIEKSLELVDTWKVMIPQAYGAGESIPHQILGQPFVAPNPSVCTQSYLFVYVGNEIAAKSVESYIRTRFLRFLVSLRKITQHATRSTYKWVPQQTWDRFWNDEALYQKYDLTKDEIDFVESRIRAMEG</sequence>
<keyword evidence="9" id="KW-0378">Hydrolase</keyword>
<keyword evidence="2" id="KW-0489">Methyltransferase</keyword>
<keyword evidence="6" id="KW-0238">DNA-binding</keyword>
<dbReference type="InterPro" id="IPR002052">
    <property type="entry name" value="DNA_methylase_N6_adenine_CS"/>
</dbReference>
<keyword evidence="9" id="KW-0540">Nuclease</keyword>
<dbReference type="PRINTS" id="PR00507">
    <property type="entry name" value="N12N6MTFRASE"/>
</dbReference>
<comment type="catalytic activity">
    <reaction evidence="7">
        <text>a 2'-deoxyadenosine in DNA + S-adenosyl-L-methionine = an N(6)-methyl-2'-deoxyadenosine in DNA + S-adenosyl-L-homocysteine + H(+)</text>
        <dbReference type="Rhea" id="RHEA:15197"/>
        <dbReference type="Rhea" id="RHEA-COMP:12418"/>
        <dbReference type="Rhea" id="RHEA-COMP:12419"/>
        <dbReference type="ChEBI" id="CHEBI:15378"/>
        <dbReference type="ChEBI" id="CHEBI:57856"/>
        <dbReference type="ChEBI" id="CHEBI:59789"/>
        <dbReference type="ChEBI" id="CHEBI:90615"/>
        <dbReference type="ChEBI" id="CHEBI:90616"/>
        <dbReference type="EC" id="2.1.1.72"/>
    </reaction>
</comment>
<evidence type="ECO:0000259" key="8">
    <source>
        <dbReference type="Pfam" id="PF07669"/>
    </source>
</evidence>
<dbReference type="InterPro" id="IPR011639">
    <property type="entry name" value="MethylTrfase_TaqI-like_dom"/>
</dbReference>
<organism evidence="9 10">
    <name type="scientific">Leptospirillum ferriphilum</name>
    <dbReference type="NCBI Taxonomy" id="178606"/>
    <lineage>
        <taxon>Bacteria</taxon>
        <taxon>Pseudomonadati</taxon>
        <taxon>Nitrospirota</taxon>
        <taxon>Nitrospiria</taxon>
        <taxon>Nitrospirales</taxon>
        <taxon>Nitrospiraceae</taxon>
        <taxon>Leptospirillum</taxon>
    </lineage>
</organism>
<dbReference type="GO" id="GO:0003677">
    <property type="term" value="F:DNA binding"/>
    <property type="evidence" value="ECO:0007669"/>
    <property type="project" value="UniProtKB-KW"/>
</dbReference>
<dbReference type="GO" id="GO:0004519">
    <property type="term" value="F:endonuclease activity"/>
    <property type="evidence" value="ECO:0007669"/>
    <property type="project" value="UniProtKB-KW"/>
</dbReference>
<evidence type="ECO:0000256" key="7">
    <source>
        <dbReference type="ARBA" id="ARBA00047942"/>
    </source>
</evidence>
<dbReference type="Gene3D" id="3.40.50.150">
    <property type="entry name" value="Vaccinia Virus protein VP39"/>
    <property type="match status" value="1"/>
</dbReference>
<dbReference type="PANTHER" id="PTHR33841">
    <property type="entry name" value="DNA METHYLTRANSFERASE YEEA-RELATED"/>
    <property type="match status" value="1"/>
</dbReference>
<evidence type="ECO:0000256" key="6">
    <source>
        <dbReference type="ARBA" id="ARBA00023125"/>
    </source>
</evidence>
<evidence type="ECO:0000256" key="1">
    <source>
        <dbReference type="ARBA" id="ARBA00011900"/>
    </source>
</evidence>
<evidence type="ECO:0000256" key="3">
    <source>
        <dbReference type="ARBA" id="ARBA00022679"/>
    </source>
</evidence>
<dbReference type="GO" id="GO:0032259">
    <property type="term" value="P:methylation"/>
    <property type="evidence" value="ECO:0007669"/>
    <property type="project" value="UniProtKB-KW"/>
</dbReference>
<gene>
    <name evidence="9" type="ORF">BOX24_05905</name>
</gene>
<keyword evidence="5" id="KW-0680">Restriction system</keyword>
<accession>A0A1V3SVM6</accession>
<dbReference type="EC" id="2.1.1.72" evidence="1"/>
<feature type="domain" description="Type II methyltransferase M.TaqI-like" evidence="8">
    <location>
        <begin position="87"/>
        <end position="259"/>
    </location>
</feature>
<keyword evidence="9" id="KW-0255">Endonuclease</keyword>
<dbReference type="InterPro" id="IPR029063">
    <property type="entry name" value="SAM-dependent_MTases_sf"/>
</dbReference>
<name>A0A1V3SVM6_9BACT</name>
<dbReference type="AlphaFoldDB" id="A0A1V3SVM6"/>
<dbReference type="OMA" id="THFKDWP"/>
<dbReference type="RefSeq" id="WP_014960277.1">
    <property type="nucleotide sequence ID" value="NZ_MPOJ01000010.1"/>
</dbReference>
<reference evidence="9 10" key="1">
    <citation type="submission" date="2016-11" db="EMBL/GenBank/DDBJ databases">
        <title>Comparative genomics of co-occurring bacteria in distinct bioleaching systems unravels niche-specific adaptation.</title>
        <authorList>
            <person name="Zhang X."/>
            <person name="Liu X."/>
            <person name="Yin H."/>
        </authorList>
    </citation>
    <scope>NUCLEOTIDE SEQUENCE [LARGE SCALE GENOMIC DNA]</scope>
    <source>
        <strain evidence="9 10">DX</strain>
    </source>
</reference>
<evidence type="ECO:0000256" key="5">
    <source>
        <dbReference type="ARBA" id="ARBA00022747"/>
    </source>
</evidence>
<dbReference type="PANTHER" id="PTHR33841:SF6">
    <property type="entry name" value="TYPE II METHYLTRANSFERASE M.HINDII"/>
    <property type="match status" value="1"/>
</dbReference>
<dbReference type="EMBL" id="MPOJ01000010">
    <property type="protein sequence ID" value="OOH72915.1"/>
    <property type="molecule type" value="Genomic_DNA"/>
</dbReference>
<proteinExistence type="predicted"/>
<dbReference type="GO" id="GO:0009007">
    <property type="term" value="F:site-specific DNA-methyltransferase (adenine-specific) activity"/>
    <property type="evidence" value="ECO:0007669"/>
    <property type="project" value="UniProtKB-EC"/>
</dbReference>
<dbReference type="GO" id="GO:0009307">
    <property type="term" value="P:DNA restriction-modification system"/>
    <property type="evidence" value="ECO:0007669"/>
    <property type="project" value="UniProtKB-KW"/>
</dbReference>
<dbReference type="InterPro" id="IPR050953">
    <property type="entry name" value="N4_N6_ade-DNA_methylase"/>
</dbReference>
<dbReference type="Pfam" id="PF07669">
    <property type="entry name" value="Eco57I"/>
    <property type="match status" value="1"/>
</dbReference>
<dbReference type="PROSITE" id="PS00092">
    <property type="entry name" value="N6_MTASE"/>
    <property type="match status" value="1"/>
</dbReference>
<dbReference type="SUPFAM" id="SSF53335">
    <property type="entry name" value="S-adenosyl-L-methionine-dependent methyltransferases"/>
    <property type="match status" value="1"/>
</dbReference>
<comment type="caution">
    <text evidence="9">The sequence shown here is derived from an EMBL/GenBank/DDBJ whole genome shotgun (WGS) entry which is preliminary data.</text>
</comment>
<evidence type="ECO:0000256" key="2">
    <source>
        <dbReference type="ARBA" id="ARBA00022603"/>
    </source>
</evidence>